<dbReference type="AlphaFoldDB" id="D5RK28"/>
<organism evidence="1 2">
    <name type="scientific">Pseudoroseomonas cervicalis ATCC 49957</name>
    <dbReference type="NCBI Taxonomy" id="525371"/>
    <lineage>
        <taxon>Bacteria</taxon>
        <taxon>Pseudomonadati</taxon>
        <taxon>Pseudomonadota</taxon>
        <taxon>Alphaproteobacteria</taxon>
        <taxon>Acetobacterales</taxon>
        <taxon>Roseomonadaceae</taxon>
        <taxon>Roseomonas</taxon>
    </lineage>
</organism>
<comment type="caution">
    <text evidence="1">The sequence shown here is derived from an EMBL/GenBank/DDBJ whole genome shotgun (WGS) entry which is preliminary data.</text>
</comment>
<dbReference type="Gene3D" id="3.40.50.2000">
    <property type="entry name" value="Glycogen Phosphorylase B"/>
    <property type="match status" value="2"/>
</dbReference>
<dbReference type="EMBL" id="ADVL01000238">
    <property type="protein sequence ID" value="EFH12337.1"/>
    <property type="molecule type" value="Genomic_DNA"/>
</dbReference>
<dbReference type="Pfam" id="PF13692">
    <property type="entry name" value="Glyco_trans_1_4"/>
    <property type="match status" value="1"/>
</dbReference>
<dbReference type="GO" id="GO:0016757">
    <property type="term" value="F:glycosyltransferase activity"/>
    <property type="evidence" value="ECO:0007669"/>
    <property type="project" value="UniProtKB-KW"/>
</dbReference>
<accession>D5RK28</accession>
<dbReference type="EC" id="2.4.-.-" evidence="1"/>
<proteinExistence type="predicted"/>
<dbReference type="SUPFAM" id="SSF53756">
    <property type="entry name" value="UDP-Glycosyltransferase/glycogen phosphorylase"/>
    <property type="match status" value="1"/>
</dbReference>
<sequence>MSDRPAICVIAHSHPDFSKGGGEVSAHRQVLTHRSVGQRAIYVAASEVNTAYAAQRTMDLVMPYAEDEYLFAFGGMDPDRLWWDDPFQRRNLVRFLAGLPVQVYHFHHYWRIGADMISELMQARPDARFVITLHEMLAICLHHGQMIRTRGRELCRAESPLRCLGCFPDKAIETMVLRKAVLLDTLRRFDHVLYPSAFIQARYEAWGLRGVRASVLENYLGDELLAVPRPPPPAPAMAKRFGFFGQPTPFKGLDILVKALSLALVEDPDITLTVFGAEREDMLRFFPETKTIIEDAAHSIAFAGRYDPADVLSLMGAVGWVVIPSIWWENSPVVIQEARRVGTPLIASDIGGMAEKVRHEVDGLHFKRASPVDLARVLVEAGRPETRARLGVTVRDVIGKEEFLAGLDAAFAPRGAMAEAAL</sequence>
<reference evidence="1 2" key="1">
    <citation type="submission" date="2010-04" db="EMBL/GenBank/DDBJ databases">
        <authorList>
            <person name="Qin X."/>
            <person name="Bachman B."/>
            <person name="Battles P."/>
            <person name="Bell A."/>
            <person name="Bess C."/>
            <person name="Bickham C."/>
            <person name="Chaboub L."/>
            <person name="Chen D."/>
            <person name="Coyle M."/>
            <person name="Deiros D.R."/>
            <person name="Dinh H."/>
            <person name="Forbes L."/>
            <person name="Fowler G."/>
            <person name="Francisco L."/>
            <person name="Fu Q."/>
            <person name="Gubbala S."/>
            <person name="Hale W."/>
            <person name="Han Y."/>
            <person name="Hemphill L."/>
            <person name="Highlander S.K."/>
            <person name="Hirani K."/>
            <person name="Hogues M."/>
            <person name="Jackson L."/>
            <person name="Jakkamsetti A."/>
            <person name="Javaid M."/>
            <person name="Jiang H."/>
            <person name="Korchina V."/>
            <person name="Kovar C."/>
            <person name="Lara F."/>
            <person name="Lee S."/>
            <person name="Mata R."/>
            <person name="Mathew T."/>
            <person name="Moen C."/>
            <person name="Morales K."/>
            <person name="Munidasa M."/>
            <person name="Nazareth L."/>
            <person name="Ngo R."/>
            <person name="Nguyen L."/>
            <person name="Okwuonu G."/>
            <person name="Ongeri F."/>
            <person name="Patil S."/>
            <person name="Petrosino J."/>
            <person name="Pham C."/>
            <person name="Pham P."/>
            <person name="Pu L.-L."/>
            <person name="Puazo M."/>
            <person name="Raj R."/>
            <person name="Reid J."/>
            <person name="Rouhana J."/>
            <person name="Saada N."/>
            <person name="Shang Y."/>
            <person name="Simmons D."/>
            <person name="Thornton R."/>
            <person name="Warren J."/>
            <person name="Weissenberger G."/>
            <person name="Zhang J."/>
            <person name="Zhang L."/>
            <person name="Zhou C."/>
            <person name="Zhu D."/>
            <person name="Muzny D."/>
            <person name="Worley K."/>
            <person name="Gibbs R."/>
        </authorList>
    </citation>
    <scope>NUCLEOTIDE SEQUENCE [LARGE SCALE GENOMIC DNA]</scope>
    <source>
        <strain evidence="1 2">ATCC 49957</strain>
    </source>
</reference>
<keyword evidence="1" id="KW-0328">Glycosyltransferase</keyword>
<keyword evidence="1" id="KW-0808">Transferase</keyword>
<name>D5RK28_9PROT</name>
<gene>
    <name evidence="1" type="ORF">HMPREF0731_1438</name>
</gene>
<evidence type="ECO:0000313" key="1">
    <source>
        <dbReference type="EMBL" id="EFH12337.1"/>
    </source>
</evidence>
<dbReference type="Proteomes" id="UP000005324">
    <property type="component" value="Unassembled WGS sequence"/>
</dbReference>
<dbReference type="HOGENOM" id="CLU_009583_35_1_5"/>
<protein>
    <submittedName>
        <fullName evidence="1">Glycosyltransferase, group 1 family protein</fullName>
        <ecNumber evidence="1">2.4.-.-</ecNumber>
    </submittedName>
</protein>
<dbReference type="PANTHER" id="PTHR12526">
    <property type="entry name" value="GLYCOSYLTRANSFERASE"/>
    <property type="match status" value="1"/>
</dbReference>
<dbReference type="RefSeq" id="WP_007005287.1">
    <property type="nucleotide sequence ID" value="NZ_GG770781.1"/>
</dbReference>
<keyword evidence="2" id="KW-1185">Reference proteome</keyword>
<dbReference type="PANTHER" id="PTHR12526:SF635">
    <property type="entry name" value="GLYCOSYL TRANSFERASE GROUP 1"/>
    <property type="match status" value="1"/>
</dbReference>
<dbReference type="OrthoDB" id="9807414at2"/>
<evidence type="ECO:0000313" key="2">
    <source>
        <dbReference type="Proteomes" id="UP000005324"/>
    </source>
</evidence>